<evidence type="ECO:0000313" key="2">
    <source>
        <dbReference type="Proteomes" id="UP000561417"/>
    </source>
</evidence>
<gene>
    <name evidence="1" type="ORF">HNQ69_000360</name>
</gene>
<comment type="caution">
    <text evidence="1">The sequence shown here is derived from an EMBL/GenBank/DDBJ whole genome shotgun (WGS) entry which is preliminary data.</text>
</comment>
<reference evidence="1 2" key="1">
    <citation type="submission" date="2020-08" db="EMBL/GenBank/DDBJ databases">
        <title>Genomic Encyclopedia of Type Strains, Phase IV (KMG-IV): sequencing the most valuable type-strain genomes for metagenomic binning, comparative biology and taxonomic classification.</title>
        <authorList>
            <person name="Goeker M."/>
        </authorList>
    </citation>
    <scope>NUCLEOTIDE SEQUENCE [LARGE SCALE GENOMIC DNA]</scope>
    <source>
        <strain evidence="1 2">DSM 28538</strain>
    </source>
</reference>
<accession>A0A840NKV7</accession>
<sequence>MIKTFGNDGSIQIGRSFNLDPMGSLLEGGLVSLHSCLKASCFVVMLDQQKLQKTGLSGASFQVEYAINFKKKL</sequence>
<dbReference type="EMBL" id="JACHIM010000001">
    <property type="protein sequence ID" value="MBB5073256.1"/>
    <property type="molecule type" value="Genomic_DNA"/>
</dbReference>
<protein>
    <submittedName>
        <fullName evidence="1">Uncharacterized protein</fullName>
    </submittedName>
</protein>
<keyword evidence="2" id="KW-1185">Reference proteome</keyword>
<organism evidence="1 2">
    <name type="scientific">Bartonella callosciuri</name>
    <dbReference type="NCBI Taxonomy" id="686223"/>
    <lineage>
        <taxon>Bacteria</taxon>
        <taxon>Pseudomonadati</taxon>
        <taxon>Pseudomonadota</taxon>
        <taxon>Alphaproteobacteria</taxon>
        <taxon>Hyphomicrobiales</taxon>
        <taxon>Bartonellaceae</taxon>
        <taxon>Bartonella</taxon>
    </lineage>
</organism>
<proteinExistence type="predicted"/>
<name>A0A840NKV7_9HYPH</name>
<dbReference type="Proteomes" id="UP000561417">
    <property type="component" value="Unassembled WGS sequence"/>
</dbReference>
<dbReference type="AlphaFoldDB" id="A0A840NKV7"/>
<evidence type="ECO:0000313" key="1">
    <source>
        <dbReference type="EMBL" id="MBB5073256.1"/>
    </source>
</evidence>